<evidence type="ECO:0000256" key="7">
    <source>
        <dbReference type="ARBA" id="ARBA00022927"/>
    </source>
</evidence>
<comment type="similarity">
    <text evidence="3 11">Belongs to the COPE family.</text>
</comment>
<accession>A0A1X2HMA4</accession>
<keyword evidence="6 11" id="KW-0931">ER-Golgi transport</keyword>
<dbReference type="GO" id="GO:0006890">
    <property type="term" value="P:retrograde vesicle-mediated transport, Golgi to endoplasmic reticulum"/>
    <property type="evidence" value="ECO:0007669"/>
    <property type="project" value="UniProtKB-UniRule"/>
</dbReference>
<evidence type="ECO:0000256" key="11">
    <source>
        <dbReference type="PIRNR" id="PIRNR016478"/>
    </source>
</evidence>
<evidence type="ECO:0000313" key="12">
    <source>
        <dbReference type="EMBL" id="ORZ00535.1"/>
    </source>
</evidence>
<dbReference type="Pfam" id="PF04733">
    <property type="entry name" value="Coatomer_E"/>
    <property type="match status" value="1"/>
</dbReference>
<organism evidence="12 13">
    <name type="scientific">Syncephalastrum racemosum</name>
    <name type="common">Filamentous fungus</name>
    <dbReference type="NCBI Taxonomy" id="13706"/>
    <lineage>
        <taxon>Eukaryota</taxon>
        <taxon>Fungi</taxon>
        <taxon>Fungi incertae sedis</taxon>
        <taxon>Mucoromycota</taxon>
        <taxon>Mucoromycotina</taxon>
        <taxon>Mucoromycetes</taxon>
        <taxon>Mucorales</taxon>
        <taxon>Syncephalastraceae</taxon>
        <taxon>Syncephalastrum</taxon>
    </lineage>
</organism>
<dbReference type="InterPro" id="IPR006822">
    <property type="entry name" value="Coatomer_esu"/>
</dbReference>
<keyword evidence="8 11" id="KW-0333">Golgi apparatus</keyword>
<dbReference type="InterPro" id="IPR011990">
    <property type="entry name" value="TPR-like_helical_dom_sf"/>
</dbReference>
<evidence type="ECO:0000256" key="3">
    <source>
        <dbReference type="ARBA" id="ARBA00008827"/>
    </source>
</evidence>
<evidence type="ECO:0000256" key="4">
    <source>
        <dbReference type="ARBA" id="ARBA00022448"/>
    </source>
</evidence>
<comment type="caution">
    <text evidence="12">The sequence shown here is derived from an EMBL/GenBank/DDBJ whole genome shotgun (WGS) entry which is preliminary data.</text>
</comment>
<keyword evidence="7 11" id="KW-0653">Protein transport</keyword>
<evidence type="ECO:0000256" key="2">
    <source>
        <dbReference type="ARBA" id="ARBA00004347"/>
    </source>
</evidence>
<evidence type="ECO:0000256" key="6">
    <source>
        <dbReference type="ARBA" id="ARBA00022892"/>
    </source>
</evidence>
<dbReference type="OMA" id="MIVLSQH"/>
<dbReference type="PANTHER" id="PTHR10805:SF0">
    <property type="entry name" value="COATOMER SUBUNIT EPSILON"/>
    <property type="match status" value="1"/>
</dbReference>
<keyword evidence="5 11" id="KW-0963">Cytoplasm</keyword>
<dbReference type="GO" id="GO:0000139">
    <property type="term" value="C:Golgi membrane"/>
    <property type="evidence" value="ECO:0007669"/>
    <property type="project" value="UniProtKB-SubCell"/>
</dbReference>
<keyword evidence="4 11" id="KW-0813">Transport</keyword>
<dbReference type="GO" id="GO:0006891">
    <property type="term" value="P:intra-Golgi vesicle-mediated transport"/>
    <property type="evidence" value="ECO:0007669"/>
    <property type="project" value="TreeGrafter"/>
</dbReference>
<name>A0A1X2HMA4_SYNRA</name>
<evidence type="ECO:0000256" key="9">
    <source>
        <dbReference type="ARBA" id="ARBA00023136"/>
    </source>
</evidence>
<dbReference type="GO" id="GO:0015031">
    <property type="term" value="P:protein transport"/>
    <property type="evidence" value="ECO:0007669"/>
    <property type="project" value="UniProtKB-UniRule"/>
</dbReference>
<dbReference type="GO" id="GO:0006888">
    <property type="term" value="P:endoplasmic reticulum to Golgi vesicle-mediated transport"/>
    <property type="evidence" value="ECO:0007669"/>
    <property type="project" value="TreeGrafter"/>
</dbReference>
<dbReference type="OrthoDB" id="310217at2759"/>
<dbReference type="GO" id="GO:0005198">
    <property type="term" value="F:structural molecule activity"/>
    <property type="evidence" value="ECO:0007669"/>
    <property type="project" value="UniProtKB-UniRule"/>
</dbReference>
<dbReference type="GO" id="GO:0030126">
    <property type="term" value="C:COPI vesicle coat"/>
    <property type="evidence" value="ECO:0007669"/>
    <property type="project" value="TreeGrafter"/>
</dbReference>
<evidence type="ECO:0000313" key="13">
    <source>
        <dbReference type="Proteomes" id="UP000242180"/>
    </source>
</evidence>
<dbReference type="Proteomes" id="UP000242180">
    <property type="component" value="Unassembled WGS sequence"/>
</dbReference>
<reference evidence="12 13" key="1">
    <citation type="submission" date="2016-07" db="EMBL/GenBank/DDBJ databases">
        <title>Pervasive Adenine N6-methylation of Active Genes in Fungi.</title>
        <authorList>
            <consortium name="DOE Joint Genome Institute"/>
            <person name="Mondo S.J."/>
            <person name="Dannebaum R.O."/>
            <person name="Kuo R.C."/>
            <person name="Labutti K."/>
            <person name="Haridas S."/>
            <person name="Kuo A."/>
            <person name="Salamov A."/>
            <person name="Ahrendt S.R."/>
            <person name="Lipzen A."/>
            <person name="Sullivan W."/>
            <person name="Andreopoulos W.B."/>
            <person name="Clum A."/>
            <person name="Lindquist E."/>
            <person name="Daum C."/>
            <person name="Ramamoorthy G.K."/>
            <person name="Gryganskyi A."/>
            <person name="Culley D."/>
            <person name="Magnuson J.K."/>
            <person name="James T.Y."/>
            <person name="O'Malley M.A."/>
            <person name="Stajich J.E."/>
            <person name="Spatafora J.W."/>
            <person name="Visel A."/>
            <person name="Grigoriev I.V."/>
        </authorList>
    </citation>
    <scope>NUCLEOTIDE SEQUENCE [LARGE SCALE GENOMIC DNA]</scope>
    <source>
        <strain evidence="12 13">NRRL 2496</strain>
    </source>
</reference>
<gene>
    <name evidence="12" type="ORF">BCR43DRAFT_555782</name>
</gene>
<evidence type="ECO:0000256" key="5">
    <source>
        <dbReference type="ARBA" id="ARBA00022490"/>
    </source>
</evidence>
<comment type="function">
    <text evidence="11">The coatomer is a cytosolic protein complex that binds to dilysine motifs and reversibly associates with Golgi non-clathrin-coated vesicles, which further mediate biosynthetic protein transport from the ER, via the Golgi up to the trans Golgi network. The coatomer complex is required for budding from Golgi membranes, and is essential for the retrograde Golgi-to-ER transport of dilysine-tagged proteins.</text>
</comment>
<keyword evidence="13" id="KW-1185">Reference proteome</keyword>
<dbReference type="FunCoup" id="A0A1X2HMA4">
    <property type="interactions" value="319"/>
</dbReference>
<dbReference type="InParanoid" id="A0A1X2HMA4"/>
<proteinExistence type="inferred from homology"/>
<evidence type="ECO:0000256" key="10">
    <source>
        <dbReference type="ARBA" id="ARBA00023329"/>
    </source>
</evidence>
<keyword evidence="9 11" id="KW-0472">Membrane</keyword>
<comment type="subcellular location">
    <subcellularLocation>
        <location evidence="2">Cytoplasmic vesicle</location>
        <location evidence="2">COPI-coated vesicle membrane</location>
        <topology evidence="2">Peripheral membrane protein</topology>
        <orientation evidence="2">Cytoplasmic side</orientation>
    </subcellularLocation>
    <subcellularLocation>
        <location evidence="1">Golgi apparatus membrane</location>
        <topology evidence="1">Peripheral membrane protein</topology>
        <orientation evidence="1">Cytoplasmic side</orientation>
    </subcellularLocation>
</comment>
<dbReference type="Gene3D" id="1.25.40.10">
    <property type="entry name" value="Tetratricopeptide repeat domain"/>
    <property type="match status" value="1"/>
</dbReference>
<sequence>MDDESILFGIRNAFALGNYQIVINQVSSARAFQSASAQLESQCLLYRAYLAQAKYNLVINDIDENSLEAPLKAIRLAAVYFKAKQSGQPTDNVTQDALAMLDEGANRVEPTIQVMVATILVNDGKHEEALKVLHSRTKKLECTALAVQIYLQMDRVDLARKEVSHAKAWAEDALLLQMMEAWVDLRVGGEKYQEAFYIYEEFGQSNTEPSIKVLNGQAAANIALGRYPEAESALLEALNKNNDDADTLVNMIVCATLMSKPSEVVNRYISQLREVAPQHSYLQELDLKSSLFDRAASRFSLVDAS</sequence>
<keyword evidence="10 11" id="KW-0968">Cytoplasmic vesicle</keyword>
<dbReference type="SUPFAM" id="SSF48452">
    <property type="entry name" value="TPR-like"/>
    <property type="match status" value="1"/>
</dbReference>
<protein>
    <recommendedName>
        <fullName evidence="11">Coatomer subunit epsilon</fullName>
    </recommendedName>
</protein>
<dbReference type="STRING" id="13706.A0A1X2HMA4"/>
<dbReference type="PANTHER" id="PTHR10805">
    <property type="entry name" value="COATOMER SUBUNIT EPSILON"/>
    <property type="match status" value="1"/>
</dbReference>
<evidence type="ECO:0000256" key="1">
    <source>
        <dbReference type="ARBA" id="ARBA00004255"/>
    </source>
</evidence>
<dbReference type="EMBL" id="MCGN01000002">
    <property type="protein sequence ID" value="ORZ00535.1"/>
    <property type="molecule type" value="Genomic_DNA"/>
</dbReference>
<dbReference type="PIRSF" id="PIRSF016478">
    <property type="entry name" value="Coatomer_esu"/>
    <property type="match status" value="1"/>
</dbReference>
<dbReference type="AlphaFoldDB" id="A0A1X2HMA4"/>
<evidence type="ECO:0000256" key="8">
    <source>
        <dbReference type="ARBA" id="ARBA00023034"/>
    </source>
</evidence>